<evidence type="ECO:0008006" key="5">
    <source>
        <dbReference type="Google" id="ProtNLM"/>
    </source>
</evidence>
<protein>
    <recommendedName>
        <fullName evidence="5">Lipoprotein</fullName>
    </recommendedName>
</protein>
<evidence type="ECO:0000256" key="2">
    <source>
        <dbReference type="SAM" id="SignalP"/>
    </source>
</evidence>
<organism evidence="3 4">
    <name type="scientific">Carnobacterium antarcticum</name>
    <dbReference type="NCBI Taxonomy" id="2126436"/>
    <lineage>
        <taxon>Bacteria</taxon>
        <taxon>Bacillati</taxon>
        <taxon>Bacillota</taxon>
        <taxon>Bacilli</taxon>
        <taxon>Lactobacillales</taxon>
        <taxon>Carnobacteriaceae</taxon>
        <taxon>Carnobacterium</taxon>
    </lineage>
</organism>
<evidence type="ECO:0000313" key="4">
    <source>
        <dbReference type="Proteomes" id="UP001597285"/>
    </source>
</evidence>
<dbReference type="PROSITE" id="PS51257">
    <property type="entry name" value="PROKAR_LIPOPROTEIN"/>
    <property type="match status" value="1"/>
</dbReference>
<feature type="chain" id="PRO_5047383797" description="Lipoprotein" evidence="2">
    <location>
        <begin position="27"/>
        <end position="288"/>
    </location>
</feature>
<comment type="caution">
    <text evidence="3">The sequence shown here is derived from an EMBL/GenBank/DDBJ whole genome shotgun (WGS) entry which is preliminary data.</text>
</comment>
<name>A0ABW4NN52_9LACT</name>
<sequence length="288" mass="31262">MKNKKVFLPAFMTLAVLAGCSMNNNATEQQASSASSQLSSQETASQSSQSESSIEEKSSSEMTSQSSDSAAENPGEQATDLTQQEVLEAIGNELYTDAPIKLPKQLPMKEGKHLSATTSSKSGMYAIVFYESDEPIPINNQQLTDGTSSAEQIARLTVQQYPSQKEADEQIAYQTFSEQGGQEVDLGYDITGYQDAGAGSVYTGWNEGQWALASHARTENSEQGVALAKEAVEFLENNLLPIPDPHGFAHLDVEQGDNRILWQDEMTVYTIDQVVNPIDALMIAVAFD</sequence>
<evidence type="ECO:0000256" key="1">
    <source>
        <dbReference type="SAM" id="MobiDB-lite"/>
    </source>
</evidence>
<proteinExistence type="predicted"/>
<reference evidence="4" key="1">
    <citation type="journal article" date="2019" name="Int. J. Syst. Evol. Microbiol.">
        <title>The Global Catalogue of Microorganisms (GCM) 10K type strain sequencing project: providing services to taxonomists for standard genome sequencing and annotation.</title>
        <authorList>
            <consortium name="The Broad Institute Genomics Platform"/>
            <consortium name="The Broad Institute Genome Sequencing Center for Infectious Disease"/>
            <person name="Wu L."/>
            <person name="Ma J."/>
        </authorList>
    </citation>
    <scope>NUCLEOTIDE SEQUENCE [LARGE SCALE GENOMIC DNA]</scope>
    <source>
        <strain evidence="4">KCTC 42143</strain>
    </source>
</reference>
<gene>
    <name evidence="3" type="ORF">ACFSBK_08150</name>
</gene>
<keyword evidence="4" id="KW-1185">Reference proteome</keyword>
<feature type="compositionally biased region" description="Low complexity" evidence="1">
    <location>
        <begin position="60"/>
        <end position="69"/>
    </location>
</feature>
<feature type="compositionally biased region" description="Low complexity" evidence="1">
    <location>
        <begin position="26"/>
        <end position="52"/>
    </location>
</feature>
<dbReference type="RefSeq" id="WP_058919847.1">
    <property type="nucleotide sequence ID" value="NZ_JBHSQC010000015.1"/>
</dbReference>
<feature type="region of interest" description="Disordered" evidence="1">
    <location>
        <begin position="26"/>
        <end position="78"/>
    </location>
</feature>
<dbReference type="Proteomes" id="UP001597285">
    <property type="component" value="Unassembled WGS sequence"/>
</dbReference>
<accession>A0ABW4NN52</accession>
<evidence type="ECO:0000313" key="3">
    <source>
        <dbReference type="EMBL" id="MFD1799817.1"/>
    </source>
</evidence>
<keyword evidence="2" id="KW-0732">Signal</keyword>
<feature type="signal peptide" evidence="2">
    <location>
        <begin position="1"/>
        <end position="26"/>
    </location>
</feature>
<dbReference type="EMBL" id="JBHUFF010000014">
    <property type="protein sequence ID" value="MFD1799817.1"/>
    <property type="molecule type" value="Genomic_DNA"/>
</dbReference>